<dbReference type="AlphaFoldDB" id="U2QWF0"/>
<feature type="compositionally biased region" description="Basic and acidic residues" evidence="1">
    <location>
        <begin position="95"/>
        <end position="110"/>
    </location>
</feature>
<sequence>MARLHPRACGRAGRIRWLLGAGLPLFAIGEILDATPASVVDDLRSTLAGIDEQILGLQEQRRGLRVLLDAAEQGHALTPMPDAAATCCARMGADAPRRADRTRDPSREGLRGTGLLPGGCPRAPS</sequence>
<dbReference type="InterPro" id="IPR009061">
    <property type="entry name" value="DNA-bd_dom_put_sf"/>
</dbReference>
<comment type="caution">
    <text evidence="2">The sequence shown here is derived from an EMBL/GenBank/DDBJ whole genome shotgun (WGS) entry which is preliminary data.</text>
</comment>
<gene>
    <name evidence="2" type="ORF">HMPREF0682_1845</name>
</gene>
<proteinExistence type="predicted"/>
<feature type="region of interest" description="Disordered" evidence="1">
    <location>
        <begin position="91"/>
        <end position="125"/>
    </location>
</feature>
<organism evidence="2 3">
    <name type="scientific">Propionibacterium acidifaciens F0233</name>
    <dbReference type="NCBI Taxonomy" id="553198"/>
    <lineage>
        <taxon>Bacteria</taxon>
        <taxon>Bacillati</taxon>
        <taxon>Actinomycetota</taxon>
        <taxon>Actinomycetes</taxon>
        <taxon>Propionibacteriales</taxon>
        <taxon>Propionibacteriaceae</taxon>
        <taxon>Propionibacterium</taxon>
    </lineage>
</organism>
<protein>
    <submittedName>
        <fullName evidence="2">Uncharacterized protein</fullName>
    </submittedName>
</protein>
<accession>U2QWF0</accession>
<dbReference type="EMBL" id="ACVN02000071">
    <property type="protein sequence ID" value="ERK60871.1"/>
    <property type="molecule type" value="Genomic_DNA"/>
</dbReference>
<dbReference type="Proteomes" id="UP000017052">
    <property type="component" value="Unassembled WGS sequence"/>
</dbReference>
<evidence type="ECO:0000313" key="3">
    <source>
        <dbReference type="Proteomes" id="UP000017052"/>
    </source>
</evidence>
<dbReference type="SUPFAM" id="SSF46955">
    <property type="entry name" value="Putative DNA-binding domain"/>
    <property type="match status" value="1"/>
</dbReference>
<evidence type="ECO:0000313" key="2">
    <source>
        <dbReference type="EMBL" id="ERK60871.1"/>
    </source>
</evidence>
<name>U2QWF0_9ACTN</name>
<keyword evidence="3" id="KW-1185">Reference proteome</keyword>
<evidence type="ECO:0000256" key="1">
    <source>
        <dbReference type="SAM" id="MobiDB-lite"/>
    </source>
</evidence>
<reference evidence="2" key="1">
    <citation type="submission" date="2013-08" db="EMBL/GenBank/DDBJ databases">
        <authorList>
            <person name="Durkin A.S."/>
            <person name="Haft D.R."/>
            <person name="McCorrison J."/>
            <person name="Torralba M."/>
            <person name="Gillis M."/>
            <person name="Haft D.H."/>
            <person name="Methe B."/>
            <person name="Sutton G."/>
            <person name="Nelson K.E."/>
        </authorList>
    </citation>
    <scope>NUCLEOTIDE SEQUENCE [LARGE SCALE GENOMIC DNA]</scope>
    <source>
        <strain evidence="2">F0233</strain>
    </source>
</reference>